<dbReference type="SUPFAM" id="SSF101498">
    <property type="entry name" value="Anti-sigma factor FlgM"/>
    <property type="match status" value="1"/>
</dbReference>
<sequence>MKVNEPKRVGPVNPYRQASDHKALNGTNKKEKQRDQVQISSEAKELLLETNQAVQSKERVAKVNQLKQSVESGTYHVDAGKIAEKLLPYFK</sequence>
<comment type="caution">
    <text evidence="9">The sequence shown here is derived from an EMBL/GenBank/DDBJ whole genome shotgun (WGS) entry which is preliminary data.</text>
</comment>
<keyword evidence="5" id="KW-0805">Transcription regulation</keyword>
<feature type="region of interest" description="Disordered" evidence="7">
    <location>
        <begin position="1"/>
        <end position="38"/>
    </location>
</feature>
<gene>
    <name evidence="9" type="primary">flgM</name>
    <name evidence="9" type="ORF">P4I72_12185</name>
</gene>
<keyword evidence="6" id="KW-0804">Transcription</keyword>
<evidence type="ECO:0000256" key="1">
    <source>
        <dbReference type="ARBA" id="ARBA00005322"/>
    </source>
</evidence>
<dbReference type="RefSeq" id="WP_326072182.1">
    <property type="nucleotide sequence ID" value="NZ_JARLKY010000025.1"/>
</dbReference>
<keyword evidence="9" id="KW-0282">Flagellum</keyword>
<dbReference type="InterPro" id="IPR031316">
    <property type="entry name" value="FlgM_C"/>
</dbReference>
<evidence type="ECO:0000256" key="3">
    <source>
        <dbReference type="ARBA" id="ARBA00022491"/>
    </source>
</evidence>
<feature type="compositionally biased region" description="Basic and acidic residues" evidence="7">
    <location>
        <begin position="18"/>
        <end position="35"/>
    </location>
</feature>
<keyword evidence="4" id="KW-1005">Bacterial flagellum biogenesis</keyword>
<evidence type="ECO:0000256" key="2">
    <source>
        <dbReference type="ARBA" id="ARBA00017823"/>
    </source>
</evidence>
<feature type="domain" description="Anti-sigma-28 factor FlgM C-terminal" evidence="8">
    <location>
        <begin position="35"/>
        <end position="87"/>
    </location>
</feature>
<keyword evidence="10" id="KW-1185">Reference proteome</keyword>
<evidence type="ECO:0000256" key="5">
    <source>
        <dbReference type="ARBA" id="ARBA00023015"/>
    </source>
</evidence>
<organism evidence="9 10">
    <name type="scientific">Paenibacillus alba</name>
    <dbReference type="NCBI Taxonomy" id="1197127"/>
    <lineage>
        <taxon>Bacteria</taxon>
        <taxon>Bacillati</taxon>
        <taxon>Bacillota</taxon>
        <taxon>Bacilli</taxon>
        <taxon>Bacillales</taxon>
        <taxon>Paenibacillaceae</taxon>
        <taxon>Paenibacillus</taxon>
    </lineage>
</organism>
<evidence type="ECO:0000313" key="10">
    <source>
        <dbReference type="Proteomes" id="UP001338137"/>
    </source>
</evidence>
<accession>A0ABU6G143</accession>
<name>A0ABU6G143_9BACL</name>
<dbReference type="InterPro" id="IPR035890">
    <property type="entry name" value="Anti-sigma-28_factor_FlgM_sf"/>
</dbReference>
<evidence type="ECO:0000313" key="9">
    <source>
        <dbReference type="EMBL" id="MEC0227885.1"/>
    </source>
</evidence>
<dbReference type="InterPro" id="IPR007412">
    <property type="entry name" value="FlgM"/>
</dbReference>
<keyword evidence="3" id="KW-0678">Repressor</keyword>
<dbReference type="Proteomes" id="UP001338137">
    <property type="component" value="Unassembled WGS sequence"/>
</dbReference>
<evidence type="ECO:0000259" key="8">
    <source>
        <dbReference type="Pfam" id="PF04316"/>
    </source>
</evidence>
<protein>
    <recommendedName>
        <fullName evidence="2">Negative regulator of flagellin synthesis</fullName>
    </recommendedName>
</protein>
<reference evidence="9 10" key="1">
    <citation type="submission" date="2023-03" db="EMBL/GenBank/DDBJ databases">
        <title>Bacillus Genome Sequencing.</title>
        <authorList>
            <person name="Dunlap C."/>
        </authorList>
    </citation>
    <scope>NUCLEOTIDE SEQUENCE [LARGE SCALE GENOMIC DNA]</scope>
    <source>
        <strain evidence="9 10">BD-533</strain>
    </source>
</reference>
<evidence type="ECO:0000256" key="4">
    <source>
        <dbReference type="ARBA" id="ARBA00022795"/>
    </source>
</evidence>
<dbReference type="EMBL" id="JARLKY010000025">
    <property type="protein sequence ID" value="MEC0227885.1"/>
    <property type="molecule type" value="Genomic_DNA"/>
</dbReference>
<keyword evidence="9" id="KW-0969">Cilium</keyword>
<keyword evidence="9" id="KW-0966">Cell projection</keyword>
<comment type="similarity">
    <text evidence="1">Belongs to the FlgM family.</text>
</comment>
<evidence type="ECO:0000256" key="6">
    <source>
        <dbReference type="ARBA" id="ARBA00023163"/>
    </source>
</evidence>
<evidence type="ECO:0000256" key="7">
    <source>
        <dbReference type="SAM" id="MobiDB-lite"/>
    </source>
</evidence>
<dbReference type="NCBIfam" id="TIGR03824">
    <property type="entry name" value="FlgM_jcvi"/>
    <property type="match status" value="1"/>
</dbReference>
<dbReference type="Pfam" id="PF04316">
    <property type="entry name" value="FlgM"/>
    <property type="match status" value="1"/>
</dbReference>
<proteinExistence type="inferred from homology"/>